<keyword evidence="2" id="KW-1185">Reference proteome</keyword>
<accession>A0A1V4KLS7</accession>
<proteinExistence type="predicted"/>
<evidence type="ECO:0000313" key="1">
    <source>
        <dbReference type="EMBL" id="OPJ85404.1"/>
    </source>
</evidence>
<dbReference type="AlphaFoldDB" id="A0A1V4KLS7"/>
<comment type="caution">
    <text evidence="1">The sequence shown here is derived from an EMBL/GenBank/DDBJ whole genome shotgun (WGS) entry which is preliminary data.</text>
</comment>
<dbReference type="EMBL" id="LSYS01002888">
    <property type="protein sequence ID" value="OPJ85404.1"/>
    <property type="molecule type" value="Genomic_DNA"/>
</dbReference>
<evidence type="ECO:0000313" key="2">
    <source>
        <dbReference type="Proteomes" id="UP000190648"/>
    </source>
</evidence>
<reference evidence="1 2" key="1">
    <citation type="submission" date="2016-02" db="EMBL/GenBank/DDBJ databases">
        <title>Band-tailed pigeon sequencing and assembly.</title>
        <authorList>
            <person name="Soares A.E."/>
            <person name="Novak B.J."/>
            <person name="Rice E.S."/>
            <person name="O'Connell B."/>
            <person name="Chang D."/>
            <person name="Weber S."/>
            <person name="Shapiro B."/>
        </authorList>
    </citation>
    <scope>NUCLEOTIDE SEQUENCE [LARGE SCALE GENOMIC DNA]</scope>
    <source>
        <strain evidence="1">BTP2013</strain>
        <tissue evidence="1">Blood</tissue>
    </source>
</reference>
<organism evidence="1 2">
    <name type="scientific">Patagioenas fasciata monilis</name>
    <dbReference type="NCBI Taxonomy" id="372326"/>
    <lineage>
        <taxon>Eukaryota</taxon>
        <taxon>Metazoa</taxon>
        <taxon>Chordata</taxon>
        <taxon>Craniata</taxon>
        <taxon>Vertebrata</taxon>
        <taxon>Euteleostomi</taxon>
        <taxon>Archelosauria</taxon>
        <taxon>Archosauria</taxon>
        <taxon>Dinosauria</taxon>
        <taxon>Saurischia</taxon>
        <taxon>Theropoda</taxon>
        <taxon>Coelurosauria</taxon>
        <taxon>Aves</taxon>
        <taxon>Neognathae</taxon>
        <taxon>Neoaves</taxon>
        <taxon>Columbimorphae</taxon>
        <taxon>Columbiformes</taxon>
        <taxon>Columbidae</taxon>
        <taxon>Patagioenas</taxon>
    </lineage>
</organism>
<name>A0A1V4KLS7_PATFA</name>
<dbReference type="Proteomes" id="UP000190648">
    <property type="component" value="Unassembled WGS sequence"/>
</dbReference>
<sequence length="83" mass="9249">MLPWRANAQKCLEKEQSFSLDVMDASAPSCAAVVIIKTRCFPAWRTMAACLFCSSGWSLCRKKTLSCFGSRSYLGKCLYNPRG</sequence>
<protein>
    <submittedName>
        <fullName evidence="1">Uncharacterized protein</fullName>
    </submittedName>
</protein>
<gene>
    <name evidence="1" type="ORF">AV530_011813</name>
</gene>